<keyword evidence="2" id="KW-1185">Reference proteome</keyword>
<reference evidence="1" key="1">
    <citation type="submission" date="2022-11" db="EMBL/GenBank/DDBJ databases">
        <title>Lacinutrix neustonica HL-RS19T sp. nov., isolated from the surface microlayer sample of brackish Lake Shihwa.</title>
        <authorList>
            <person name="Choi J.Y."/>
            <person name="Hwang C.Y."/>
        </authorList>
    </citation>
    <scope>NUCLEOTIDE SEQUENCE</scope>
    <source>
        <strain evidence="1">HL-RS19</strain>
    </source>
</reference>
<evidence type="ECO:0000313" key="2">
    <source>
        <dbReference type="Proteomes" id="UP001164705"/>
    </source>
</evidence>
<dbReference type="RefSeq" id="WP_267677227.1">
    <property type="nucleotide sequence ID" value="NZ_CP113088.1"/>
</dbReference>
<dbReference type="Proteomes" id="UP001164705">
    <property type="component" value="Chromosome"/>
</dbReference>
<organism evidence="1 2">
    <name type="scientific">Lacinutrix neustonica</name>
    <dbReference type="NCBI Taxonomy" id="2980107"/>
    <lineage>
        <taxon>Bacteria</taxon>
        <taxon>Pseudomonadati</taxon>
        <taxon>Bacteroidota</taxon>
        <taxon>Flavobacteriia</taxon>
        <taxon>Flavobacteriales</taxon>
        <taxon>Flavobacteriaceae</taxon>
        <taxon>Lacinutrix</taxon>
    </lineage>
</organism>
<proteinExistence type="predicted"/>
<dbReference type="Gene3D" id="1.10.1070.20">
    <property type="match status" value="1"/>
</dbReference>
<protein>
    <submittedName>
        <fullName evidence="1">Uncharacterized protein</fullName>
    </submittedName>
</protein>
<dbReference type="KEGG" id="lnu:N7U66_02785"/>
<gene>
    <name evidence="1" type="ORF">N7U66_02785</name>
</gene>
<accession>A0A9E8SHE7</accession>
<name>A0A9E8SHE7_9FLAO</name>
<dbReference type="EMBL" id="CP113088">
    <property type="protein sequence ID" value="WAC02630.1"/>
    <property type="molecule type" value="Genomic_DNA"/>
</dbReference>
<evidence type="ECO:0000313" key="1">
    <source>
        <dbReference type="EMBL" id="WAC02630.1"/>
    </source>
</evidence>
<dbReference type="AlphaFoldDB" id="A0A9E8SHE7"/>
<sequence>MGLENIIVDGISAQHPYGAVLAAELSKQANLLSTHPKIVFVPKQKILGKYNEEYGNRLFLLEYETNSHGNWTTFKNVIEIIATDDLQELKVDYGKNISIDKPTLIRARLFDFLIGDWDRHAKQWGWMVQKENEKYRAIPIAGDRDNAFFKTEGVIPTILSNENIVPELRPFTKEIEYMPGLVYPFDRYFLYRTSDSLFVMEAQNLQQLLTDNVLQEALRVWPKEISHLDGQEIIEKIKAGREHLVEYAKEFKRIIDEQGLLNEPLKGSKNLNLPDHLIKCFDCN</sequence>